<dbReference type="Proteomes" id="UP001256588">
    <property type="component" value="Unassembled WGS sequence"/>
</dbReference>
<evidence type="ECO:0000313" key="2">
    <source>
        <dbReference type="Proteomes" id="UP001256588"/>
    </source>
</evidence>
<organism evidence="1 2">
    <name type="scientific">Luteimonas terrae</name>
    <dbReference type="NCBI Taxonomy" id="1530191"/>
    <lineage>
        <taxon>Bacteria</taxon>
        <taxon>Pseudomonadati</taxon>
        <taxon>Pseudomonadota</taxon>
        <taxon>Gammaproteobacteria</taxon>
        <taxon>Lysobacterales</taxon>
        <taxon>Lysobacteraceae</taxon>
        <taxon>Luteimonas</taxon>
    </lineage>
</organism>
<accession>A0ABU1Y151</accession>
<sequence length="66" mass="7274">MHTRLDCPFPVAWTADELASAVPRRLSSAFDAGIPSDTSPGTHMPAFARARRRTVDHGLPSLFRVR</sequence>
<reference evidence="1 2" key="1">
    <citation type="submission" date="2023-07" db="EMBL/GenBank/DDBJ databases">
        <title>Sorghum-associated microbial communities from plants grown in Nebraska, USA.</title>
        <authorList>
            <person name="Schachtman D."/>
        </authorList>
    </citation>
    <scope>NUCLEOTIDE SEQUENCE [LARGE SCALE GENOMIC DNA]</scope>
    <source>
        <strain evidence="1 2">4099</strain>
    </source>
</reference>
<dbReference type="RefSeq" id="WP_310238451.1">
    <property type="nucleotide sequence ID" value="NZ_JAVDWO010000019.1"/>
</dbReference>
<keyword evidence="2" id="KW-1185">Reference proteome</keyword>
<dbReference type="EMBL" id="JAVDWO010000019">
    <property type="protein sequence ID" value="MDR7194742.1"/>
    <property type="molecule type" value="Genomic_DNA"/>
</dbReference>
<proteinExistence type="predicted"/>
<protein>
    <submittedName>
        <fullName evidence="1">Uncharacterized protein</fullName>
    </submittedName>
</protein>
<evidence type="ECO:0000313" key="1">
    <source>
        <dbReference type="EMBL" id="MDR7194742.1"/>
    </source>
</evidence>
<comment type="caution">
    <text evidence="1">The sequence shown here is derived from an EMBL/GenBank/DDBJ whole genome shotgun (WGS) entry which is preliminary data.</text>
</comment>
<gene>
    <name evidence="1" type="ORF">J2W68_003490</name>
</gene>
<name>A0ABU1Y151_9GAMM</name>